<evidence type="ECO:0000259" key="7">
    <source>
        <dbReference type="PROSITE" id="PS51233"/>
    </source>
</evidence>
<sequence length="1298" mass="139905">MHSLVFNYFHIHMCFCALNFFTASVTIFQPSSFFIIVQTAVGLQVEVQLGSVMQMYIYLEPKWRDQVLGLCGDYNNVQMDDFKVLSGVIEGTAASFGNTWKTQASCPNVLSYFDNPCSLSVENANYAQFWCSKLTDPAGPYAQCHSKVDPLLYKMNCMFDSCNYANSENYMCAALSSYVHACARMGVLITGWRDTNCNASTICPSSFSYSYNVTTCQPTCRSLSEPDVTCDIDFVPVDGCVCTAGTYLNEYGNCVPRDQCPCYFRGNIVKSGETVSDLGAWCTCTLGKLDCIGHLNLTKVCKPNKVYFDCTNQTSSTTGVECEKSCQTLDMNCYSAQCVSGCMCPEGFVANGTDDCIKEDQCPCVYNNDAYAEGSTITVSCKTCTCRNRIWNCTGDTCLGTCAVYGDGHYYTFDSNRYGFGGDCQYVLAQDYCEDPNNGTFRIITENIPCGSTGTTCSKSIRFSLGNNVLILAEEKFEVQYTGPGTYVPYKVHQMGIFLVIETLNGIVLVWDKKTTIYIKLQKDFQRKICGLCGNYDGSSVNDFTTRSLSVVSNVLEFADSWKQSSSCPTPVAIADSCTANIYRKPWAEKKCSVIIGTTFAACHAVVNPNPYYTTCVNDACACDTGGDCECLCTAIAAYAQACTEAGTCVSWRTPDFCPLFCDYYNLEGQCEWHYEACGAPCMKTCRNPTGLCYYKLMGLEGCYPVCPPDRPYFDEERMTCVRSCCFDKIGKNYLFGQVMPREAADSNCTICVCTRGGRQCFTDTGCCKYDTTLYTTSQPVYCTSDGLGGSVHAICENGTITRFATDSPCTETTSSTTTTHTTTTTHPTTTTSMTTTTTHPTTTTTTESTTTTTSMTTTTTTSPTTSTTYPTTTTTSPTTTTTTTHPTTTSHPTTTTTATSTTITTTSVTTITSTKTRGCTTPSSRLITSPGAGLGTSPGAGHTNSPGVGLTNSPGVGLTNSPGVGLTNSPGVGLNNSPGVGLTNSPGLGLTNPPGVGLTDSPGVGLATSPEAPSYTYPDTSPWCTLTPWIDVSYPKFGGTGDDESFDNIRKNGISICNETMTIMSVDCRAKDFPDASLDDLKQTITCNKDVGLICLNSDNFPICFNYEIQIQCCSSTKAIEITTEIPTETSEIPIKTTLTPIETTEKFLETTESFLETTETFLETTETSVETTTCSMTTTATTTTSPTTTSTTTHPTTTTSTQTTTTTTQPTTTSPTTTSHSTTTTTSPTTTTTSPTTTTTRHSTTTSPTTTTTTHSTTTTTSHPTTTTTTPTTMTTTSVTTITSTRTRVSSRSYCI</sequence>
<dbReference type="Pfam" id="PF13330">
    <property type="entry name" value="Mucin2_WxxW"/>
    <property type="match status" value="1"/>
</dbReference>
<dbReference type="Pfam" id="PF01826">
    <property type="entry name" value="TIL"/>
    <property type="match status" value="2"/>
</dbReference>
<dbReference type="CDD" id="cd19941">
    <property type="entry name" value="TIL"/>
    <property type="match status" value="2"/>
</dbReference>
<dbReference type="GeneID" id="121393426"/>
<accession>A0A8J1KKK0</accession>
<dbReference type="Pfam" id="PF25962">
    <property type="entry name" value="TIL_OTOGL_Mucin"/>
    <property type="match status" value="1"/>
</dbReference>
<evidence type="ECO:0000256" key="5">
    <source>
        <dbReference type="ARBA" id="ARBA00023180"/>
    </source>
</evidence>
<dbReference type="Gene3D" id="2.10.25.10">
    <property type="entry name" value="Laminin"/>
    <property type="match status" value="2"/>
</dbReference>
<dbReference type="InterPro" id="IPR025155">
    <property type="entry name" value="WxxW_domain"/>
</dbReference>
<feature type="domain" description="VWFD" evidence="7">
    <location>
        <begin position="1"/>
        <end position="107"/>
    </location>
</feature>
<protein>
    <submittedName>
        <fullName evidence="9">Mucin-5AC-like</fullName>
    </submittedName>
</protein>
<dbReference type="GO" id="GO:0005201">
    <property type="term" value="F:extracellular matrix structural constituent"/>
    <property type="evidence" value="ECO:0000318"/>
    <property type="project" value="GO_Central"/>
</dbReference>
<organism evidence="8 9">
    <name type="scientific">Xenopus laevis</name>
    <name type="common">African clawed frog</name>
    <dbReference type="NCBI Taxonomy" id="8355"/>
    <lineage>
        <taxon>Eukaryota</taxon>
        <taxon>Metazoa</taxon>
        <taxon>Chordata</taxon>
        <taxon>Craniata</taxon>
        <taxon>Vertebrata</taxon>
        <taxon>Euteleostomi</taxon>
        <taxon>Amphibia</taxon>
        <taxon>Batrachia</taxon>
        <taxon>Anura</taxon>
        <taxon>Pipoidea</taxon>
        <taxon>Pipidae</taxon>
        <taxon>Xenopodinae</taxon>
        <taxon>Xenopus</taxon>
        <taxon>Xenopus</taxon>
    </lineage>
</organism>
<evidence type="ECO:0000313" key="8">
    <source>
        <dbReference type="Proteomes" id="UP000186698"/>
    </source>
</evidence>
<dbReference type="Pfam" id="PF08742">
    <property type="entry name" value="C8"/>
    <property type="match status" value="2"/>
</dbReference>
<dbReference type="KEGG" id="xla:121393426"/>
<dbReference type="SUPFAM" id="SSF57567">
    <property type="entry name" value="Serine protease inhibitors"/>
    <property type="match status" value="2"/>
</dbReference>
<dbReference type="SMART" id="SM00216">
    <property type="entry name" value="VWD"/>
    <property type="match status" value="1"/>
</dbReference>
<feature type="compositionally biased region" description="Polar residues" evidence="6">
    <location>
        <begin position="918"/>
        <end position="928"/>
    </location>
</feature>
<dbReference type="FunFam" id="2.10.25.10:FF:000674">
    <property type="entry name" value="Mucin-2"/>
    <property type="match status" value="1"/>
</dbReference>
<feature type="region of interest" description="Disordered" evidence="6">
    <location>
        <begin position="914"/>
        <end position="941"/>
    </location>
</feature>
<dbReference type="InterPro" id="IPR050780">
    <property type="entry name" value="Mucin_vWF_Thrombospondin_sf"/>
</dbReference>
<dbReference type="InterPro" id="IPR001846">
    <property type="entry name" value="VWF_type-D"/>
</dbReference>
<evidence type="ECO:0000256" key="2">
    <source>
        <dbReference type="ARBA" id="ARBA00022525"/>
    </source>
</evidence>
<evidence type="ECO:0000256" key="3">
    <source>
        <dbReference type="ARBA" id="ARBA00022729"/>
    </source>
</evidence>
<feature type="domain" description="VWFD" evidence="7">
    <location>
        <begin position="400"/>
        <end position="569"/>
    </location>
</feature>
<feature type="region of interest" description="Disordered" evidence="6">
    <location>
        <begin position="1164"/>
        <end position="1277"/>
    </location>
</feature>
<evidence type="ECO:0000256" key="1">
    <source>
        <dbReference type="ARBA" id="ARBA00004613"/>
    </source>
</evidence>
<dbReference type="OrthoDB" id="160294at2759"/>
<dbReference type="RefSeq" id="XP_041417847.1">
    <property type="nucleotide sequence ID" value="XM_041561913.1"/>
</dbReference>
<keyword evidence="5" id="KW-0325">Glycoprotein</keyword>
<proteinExistence type="predicted"/>
<comment type="subcellular location">
    <subcellularLocation>
        <location evidence="1">Secreted</location>
    </subcellularLocation>
</comment>
<dbReference type="GO" id="GO:0005615">
    <property type="term" value="C:extracellular space"/>
    <property type="evidence" value="ECO:0000318"/>
    <property type="project" value="GO_Central"/>
</dbReference>
<dbReference type="InterPro" id="IPR014853">
    <property type="entry name" value="VWF/SSPO/ZAN-like_Cys-rich_dom"/>
</dbReference>
<evidence type="ECO:0000256" key="6">
    <source>
        <dbReference type="SAM" id="MobiDB-lite"/>
    </source>
</evidence>
<dbReference type="Pfam" id="PF00094">
    <property type="entry name" value="VWD"/>
    <property type="match status" value="2"/>
</dbReference>
<keyword evidence="3" id="KW-0732">Signal</keyword>
<evidence type="ECO:0000256" key="4">
    <source>
        <dbReference type="ARBA" id="ARBA00023157"/>
    </source>
</evidence>
<feature type="region of interest" description="Disordered" evidence="6">
    <location>
        <begin position="811"/>
        <end position="902"/>
    </location>
</feature>
<keyword evidence="8" id="KW-1185">Reference proteome</keyword>
<reference evidence="9" key="1">
    <citation type="submission" date="2025-08" db="UniProtKB">
        <authorList>
            <consortium name="RefSeq"/>
        </authorList>
    </citation>
    <scope>IDENTIFICATION</scope>
    <source>
        <strain evidence="9">J_2021</strain>
        <tissue evidence="9">Erythrocytes</tissue>
    </source>
</reference>
<evidence type="ECO:0000313" key="9">
    <source>
        <dbReference type="RefSeq" id="XP_041417847.1"/>
    </source>
</evidence>
<gene>
    <name evidence="9" type="primary">LOC121393426</name>
</gene>
<dbReference type="InterPro" id="IPR036084">
    <property type="entry name" value="Ser_inhib-like_sf"/>
</dbReference>
<dbReference type="SMART" id="SM00832">
    <property type="entry name" value="C8"/>
    <property type="match status" value="2"/>
</dbReference>
<dbReference type="InterPro" id="IPR002919">
    <property type="entry name" value="TIL_dom"/>
</dbReference>
<keyword evidence="2" id="KW-0964">Secreted</keyword>
<dbReference type="PANTHER" id="PTHR11339">
    <property type="entry name" value="EXTRACELLULAR MATRIX GLYCOPROTEIN RELATED"/>
    <property type="match status" value="1"/>
</dbReference>
<name>A0A8J1KKK0_XENLA</name>
<dbReference type="InterPro" id="IPR058753">
    <property type="entry name" value="TIL_OTOGL_Mucin"/>
</dbReference>
<dbReference type="GO" id="GO:0031012">
    <property type="term" value="C:extracellular matrix"/>
    <property type="evidence" value="ECO:0000318"/>
    <property type="project" value="GO_Central"/>
</dbReference>
<dbReference type="Proteomes" id="UP000186698">
    <property type="component" value="Chromosome 4S"/>
</dbReference>
<keyword evidence="4" id="KW-1015">Disulfide bond</keyword>
<dbReference type="PANTHER" id="PTHR11339:SF399">
    <property type="entry name" value="MUCIN-5AC-LIKE"/>
    <property type="match status" value="1"/>
</dbReference>
<dbReference type="PROSITE" id="PS51233">
    <property type="entry name" value="VWFD"/>
    <property type="match status" value="2"/>
</dbReference>